<dbReference type="PIRSF" id="PIRSF029218">
    <property type="entry name" value="ParE"/>
    <property type="match status" value="1"/>
</dbReference>
<dbReference type="AlphaFoldDB" id="A7HR01"/>
<evidence type="ECO:0000256" key="2">
    <source>
        <dbReference type="ARBA" id="ARBA00022649"/>
    </source>
</evidence>
<dbReference type="PANTHER" id="PTHR33755:SF9">
    <property type="entry name" value="TOXIN PARE1"/>
    <property type="match status" value="1"/>
</dbReference>
<name>A7HR01_PARL1</name>
<evidence type="ECO:0000313" key="5">
    <source>
        <dbReference type="Proteomes" id="UP000006377"/>
    </source>
</evidence>
<dbReference type="InterPro" id="IPR051803">
    <property type="entry name" value="TA_system_RelE-like_toxin"/>
</dbReference>
<evidence type="ECO:0000256" key="1">
    <source>
        <dbReference type="ARBA" id="ARBA00006226"/>
    </source>
</evidence>
<dbReference type="PANTHER" id="PTHR33755">
    <property type="entry name" value="TOXIN PARE1-RELATED"/>
    <property type="match status" value="1"/>
</dbReference>
<dbReference type="eggNOG" id="COG3668">
    <property type="taxonomic scope" value="Bacteria"/>
</dbReference>
<dbReference type="InterPro" id="IPR007712">
    <property type="entry name" value="RelE/ParE_toxin"/>
</dbReference>
<dbReference type="Gene3D" id="3.30.2310.20">
    <property type="entry name" value="RelE-like"/>
    <property type="match status" value="1"/>
</dbReference>
<gene>
    <name evidence="4" type="ordered locus">Plav_0711</name>
</gene>
<dbReference type="Pfam" id="PF05016">
    <property type="entry name" value="ParE_toxin"/>
    <property type="match status" value="1"/>
</dbReference>
<sequence length="100" mass="11105">MSAYVFSPAARADLEEIWNYSVEQWGAERAETYILQIRDACEALAGGKKKGRAIDGIRPGYLKLAAGSHFLFFRIGNGGVIDVVRILHQRMDVSAHLNEP</sequence>
<accession>A7HR01</accession>
<dbReference type="KEGG" id="pla:Plav_0711"/>
<organism evidence="4 5">
    <name type="scientific">Parvibaculum lavamentivorans (strain DS-1 / DSM 13023 / NCIMB 13966)</name>
    <dbReference type="NCBI Taxonomy" id="402881"/>
    <lineage>
        <taxon>Bacteria</taxon>
        <taxon>Pseudomonadati</taxon>
        <taxon>Pseudomonadota</taxon>
        <taxon>Alphaproteobacteria</taxon>
        <taxon>Hyphomicrobiales</taxon>
        <taxon>Parvibaculaceae</taxon>
        <taxon>Parvibaculum</taxon>
    </lineage>
</organism>
<dbReference type="HOGENOM" id="CLU_147162_3_0_5"/>
<comment type="similarity">
    <text evidence="1 3">Belongs to the RelE toxin family.</text>
</comment>
<proteinExistence type="inferred from homology"/>
<reference evidence="4 5" key="1">
    <citation type="journal article" date="2011" name="Stand. Genomic Sci.">
        <title>Complete genome sequence of Parvibaculum lavamentivorans type strain (DS-1(T)).</title>
        <authorList>
            <person name="Schleheck D."/>
            <person name="Weiss M."/>
            <person name="Pitluck S."/>
            <person name="Bruce D."/>
            <person name="Land M.L."/>
            <person name="Han S."/>
            <person name="Saunders E."/>
            <person name="Tapia R."/>
            <person name="Detter C."/>
            <person name="Brettin T."/>
            <person name="Han J."/>
            <person name="Woyke T."/>
            <person name="Goodwin L."/>
            <person name="Pennacchio L."/>
            <person name="Nolan M."/>
            <person name="Cook A.M."/>
            <person name="Kjelleberg S."/>
            <person name="Thomas T."/>
        </authorList>
    </citation>
    <scope>NUCLEOTIDE SEQUENCE [LARGE SCALE GENOMIC DNA]</scope>
    <source>
        <strain evidence="5">DS-1 / DSM 13023 / NCIMB 13966</strain>
    </source>
</reference>
<dbReference type="RefSeq" id="WP_011995625.1">
    <property type="nucleotide sequence ID" value="NC_009719.1"/>
</dbReference>
<evidence type="ECO:0000256" key="3">
    <source>
        <dbReference type="PIRNR" id="PIRNR029218"/>
    </source>
</evidence>
<keyword evidence="2" id="KW-1277">Toxin-antitoxin system</keyword>
<dbReference type="EMBL" id="CP000774">
    <property type="protein sequence ID" value="ABS62334.1"/>
    <property type="molecule type" value="Genomic_DNA"/>
</dbReference>
<dbReference type="STRING" id="402881.Plav_0711"/>
<dbReference type="Proteomes" id="UP000006377">
    <property type="component" value="Chromosome"/>
</dbReference>
<dbReference type="InterPro" id="IPR035093">
    <property type="entry name" value="RelE/ParE_toxin_dom_sf"/>
</dbReference>
<keyword evidence="5" id="KW-1185">Reference proteome</keyword>
<evidence type="ECO:0000313" key="4">
    <source>
        <dbReference type="EMBL" id="ABS62334.1"/>
    </source>
</evidence>
<dbReference type="InterPro" id="IPR028344">
    <property type="entry name" value="ParE1/4"/>
</dbReference>
<protein>
    <recommendedName>
        <fullName evidence="3">Toxin</fullName>
    </recommendedName>
</protein>
<dbReference type="OrthoDB" id="7173315at2"/>